<evidence type="ECO:0000313" key="3">
    <source>
        <dbReference type="Ensembl" id="ENSHCOP00000011746.1"/>
    </source>
</evidence>
<keyword evidence="4" id="KW-1185">Reference proteome</keyword>
<accession>A0A3Q2Y2V2</accession>
<dbReference type="CDD" id="cd00037">
    <property type="entry name" value="CLECT"/>
    <property type="match status" value="1"/>
</dbReference>
<dbReference type="KEGG" id="hcq:109514162"/>
<keyword evidence="1" id="KW-0732">Signal</keyword>
<evidence type="ECO:0000313" key="4">
    <source>
        <dbReference type="Proteomes" id="UP000264820"/>
    </source>
</evidence>
<dbReference type="Ensembl" id="ENSHCOT00000018556.1">
    <property type="protein sequence ID" value="ENSHCOP00000011746.1"/>
    <property type="gene ID" value="ENSHCOG00000014626.1"/>
</dbReference>
<feature type="chain" id="PRO_5018566746" evidence="1">
    <location>
        <begin position="21"/>
        <end position="160"/>
    </location>
</feature>
<dbReference type="InterPro" id="IPR016187">
    <property type="entry name" value="CTDL_fold"/>
</dbReference>
<dbReference type="PROSITE" id="PS50041">
    <property type="entry name" value="C_TYPE_LECTIN_2"/>
    <property type="match status" value="1"/>
</dbReference>
<dbReference type="Gene3D" id="3.10.100.10">
    <property type="entry name" value="Mannose-Binding Protein A, subunit A"/>
    <property type="match status" value="1"/>
</dbReference>
<evidence type="ECO:0000256" key="1">
    <source>
        <dbReference type="SAM" id="SignalP"/>
    </source>
</evidence>
<dbReference type="Proteomes" id="UP000264820">
    <property type="component" value="Unplaced"/>
</dbReference>
<dbReference type="OMA" id="DCAYVSA"/>
<dbReference type="SMART" id="SM00034">
    <property type="entry name" value="CLECT"/>
    <property type="match status" value="1"/>
</dbReference>
<reference evidence="3" key="2">
    <citation type="submission" date="2025-09" db="UniProtKB">
        <authorList>
            <consortium name="Ensembl"/>
        </authorList>
    </citation>
    <scope>IDENTIFICATION</scope>
</reference>
<dbReference type="OrthoDB" id="441660at2759"/>
<protein>
    <submittedName>
        <fullName evidence="3">Struthiocalcin-2-like</fullName>
    </submittedName>
</protein>
<dbReference type="Pfam" id="PF00059">
    <property type="entry name" value="Lectin_C"/>
    <property type="match status" value="1"/>
</dbReference>
<dbReference type="InterPro" id="IPR016186">
    <property type="entry name" value="C-type_lectin-like/link_sf"/>
</dbReference>
<sequence length="160" mass="17901">MAFVLRWFILLCGIIGLVSSRTSDKKKDNHCPKGWTQLNDRCFIFQDYPRAFSDAERVCNILGGNLVSIGSALEYAVVLQVIQDGTSDPSADVWIGLHRGLGDDLFFWTDGADVEFTAFNTNTNPGNCVEIEDDDLLWDTDLCSIANRFVCARDVEKCDH</sequence>
<evidence type="ECO:0000259" key="2">
    <source>
        <dbReference type="PROSITE" id="PS50041"/>
    </source>
</evidence>
<dbReference type="AlphaFoldDB" id="A0A3Q2Y2V2"/>
<reference evidence="3" key="1">
    <citation type="submission" date="2025-08" db="UniProtKB">
        <authorList>
            <consortium name="Ensembl"/>
        </authorList>
    </citation>
    <scope>IDENTIFICATION</scope>
</reference>
<organism evidence="3 4">
    <name type="scientific">Hippocampus comes</name>
    <name type="common">Tiger tail seahorse</name>
    <dbReference type="NCBI Taxonomy" id="109280"/>
    <lineage>
        <taxon>Eukaryota</taxon>
        <taxon>Metazoa</taxon>
        <taxon>Chordata</taxon>
        <taxon>Craniata</taxon>
        <taxon>Vertebrata</taxon>
        <taxon>Euteleostomi</taxon>
        <taxon>Actinopterygii</taxon>
        <taxon>Neopterygii</taxon>
        <taxon>Teleostei</taxon>
        <taxon>Neoteleostei</taxon>
        <taxon>Acanthomorphata</taxon>
        <taxon>Syngnathiaria</taxon>
        <taxon>Syngnathiformes</taxon>
        <taxon>Syngnathoidei</taxon>
        <taxon>Syngnathidae</taxon>
        <taxon>Hippocampus</taxon>
    </lineage>
</organism>
<feature type="signal peptide" evidence="1">
    <location>
        <begin position="1"/>
        <end position="20"/>
    </location>
</feature>
<name>A0A3Q2Y2V2_HIPCM</name>
<dbReference type="InterPro" id="IPR050111">
    <property type="entry name" value="C-type_lectin/snaclec_domain"/>
</dbReference>
<dbReference type="PANTHER" id="PTHR22803">
    <property type="entry name" value="MANNOSE, PHOSPHOLIPASE, LECTIN RECEPTOR RELATED"/>
    <property type="match status" value="1"/>
</dbReference>
<dbReference type="GeneTree" id="ENSGT01150000286973"/>
<dbReference type="RefSeq" id="XP_019722573.1">
    <property type="nucleotide sequence ID" value="XM_019867014.1"/>
</dbReference>
<dbReference type="GeneID" id="109514162"/>
<proteinExistence type="predicted"/>
<dbReference type="InterPro" id="IPR001304">
    <property type="entry name" value="C-type_lectin-like"/>
</dbReference>
<feature type="domain" description="C-type lectin" evidence="2">
    <location>
        <begin position="38"/>
        <end position="152"/>
    </location>
</feature>
<dbReference type="SUPFAM" id="SSF56436">
    <property type="entry name" value="C-type lectin-like"/>
    <property type="match status" value="1"/>
</dbReference>